<keyword evidence="5" id="KW-1185">Reference proteome</keyword>
<evidence type="ECO:0000313" key="4">
    <source>
        <dbReference type="EMBL" id="MFA0789360.1"/>
    </source>
</evidence>
<dbReference type="Gene3D" id="3.40.50.880">
    <property type="match status" value="1"/>
</dbReference>
<dbReference type="RefSeq" id="WP_371842462.1">
    <property type="nucleotide sequence ID" value="NZ_JBGMEL010000002.1"/>
</dbReference>
<dbReference type="InterPro" id="IPR029062">
    <property type="entry name" value="Class_I_gatase-like"/>
</dbReference>
<dbReference type="SUPFAM" id="SSF46689">
    <property type="entry name" value="Homeodomain-like"/>
    <property type="match status" value="2"/>
</dbReference>
<dbReference type="InterPro" id="IPR052158">
    <property type="entry name" value="INH-QAR"/>
</dbReference>
<sequence>MNHPQDQSLQIAMFIYPGASSLDVTGPLEVFAIANHLLREEGRCIADAYTIRLLAEKPGPVQMGSGIKLYADTGYREASAIHTLLISGGTPGTYEALYAKPDLNDWLHKQKQMAERMGSICNGALILANAGILDGHRATTHWANVDELRQFTNIEIDPDAIYVRDGHMYTSAGITAGIDLALALVEEDHGRSLALAIARIMVLYLKRDGGQQQYSRHLKDQLQSDRFAGLVEWMYQNLDQSLTVEKLAQESAMSPRNFARCFLKELGVTPARFVESIRVERACQLLSEQNISQEKVACLCGFQSQEQLRRTFRRHKGILPSEFRRRFH</sequence>
<comment type="caution">
    <text evidence="4">The sequence shown here is derived from an EMBL/GenBank/DDBJ whole genome shotgun (WGS) entry which is preliminary data.</text>
</comment>
<evidence type="ECO:0000313" key="5">
    <source>
        <dbReference type="Proteomes" id="UP001569414"/>
    </source>
</evidence>
<dbReference type="InterPro" id="IPR018060">
    <property type="entry name" value="HTH_AraC"/>
</dbReference>
<proteinExistence type="predicted"/>
<dbReference type="SUPFAM" id="SSF52317">
    <property type="entry name" value="Class I glutamine amidotransferase-like"/>
    <property type="match status" value="1"/>
</dbReference>
<dbReference type="Proteomes" id="UP001569414">
    <property type="component" value="Unassembled WGS sequence"/>
</dbReference>
<dbReference type="PROSITE" id="PS01124">
    <property type="entry name" value="HTH_ARAC_FAMILY_2"/>
    <property type="match status" value="1"/>
</dbReference>
<feature type="domain" description="HTH araC/xylS-type" evidence="3">
    <location>
        <begin position="228"/>
        <end position="326"/>
    </location>
</feature>
<name>A0ABV4NJ51_9GAMM</name>
<dbReference type="Pfam" id="PF01965">
    <property type="entry name" value="DJ-1_PfpI"/>
    <property type="match status" value="1"/>
</dbReference>
<gene>
    <name evidence="4" type="ORF">ACCI51_02310</name>
</gene>
<dbReference type="Pfam" id="PF12833">
    <property type="entry name" value="HTH_18"/>
    <property type="match status" value="1"/>
</dbReference>
<dbReference type="Gene3D" id="1.10.10.60">
    <property type="entry name" value="Homeodomain-like"/>
    <property type="match status" value="1"/>
</dbReference>
<keyword evidence="2" id="KW-0804">Transcription</keyword>
<reference evidence="4 5" key="1">
    <citation type="submission" date="2024-08" db="EMBL/GenBank/DDBJ databases">
        <authorList>
            <person name="Ishaq N."/>
        </authorList>
    </citation>
    <scope>NUCLEOTIDE SEQUENCE [LARGE SCALE GENOMIC DNA]</scope>
    <source>
        <strain evidence="4 5">JCM 30400</strain>
    </source>
</reference>
<dbReference type="InterPro" id="IPR009057">
    <property type="entry name" value="Homeodomain-like_sf"/>
</dbReference>
<dbReference type="PANTHER" id="PTHR43130">
    <property type="entry name" value="ARAC-FAMILY TRANSCRIPTIONAL REGULATOR"/>
    <property type="match status" value="1"/>
</dbReference>
<dbReference type="EMBL" id="JBGMEL010000002">
    <property type="protein sequence ID" value="MFA0789360.1"/>
    <property type="molecule type" value="Genomic_DNA"/>
</dbReference>
<keyword evidence="1" id="KW-0805">Transcription regulation</keyword>
<dbReference type="PANTHER" id="PTHR43130:SF3">
    <property type="entry name" value="HTH-TYPE TRANSCRIPTIONAL REGULATOR RV1931C"/>
    <property type="match status" value="1"/>
</dbReference>
<evidence type="ECO:0000259" key="3">
    <source>
        <dbReference type="PROSITE" id="PS01124"/>
    </source>
</evidence>
<evidence type="ECO:0000256" key="2">
    <source>
        <dbReference type="ARBA" id="ARBA00023163"/>
    </source>
</evidence>
<dbReference type="InterPro" id="IPR002818">
    <property type="entry name" value="DJ-1/PfpI"/>
</dbReference>
<accession>A0ABV4NJ51</accession>
<evidence type="ECO:0000256" key="1">
    <source>
        <dbReference type="ARBA" id="ARBA00023015"/>
    </source>
</evidence>
<organism evidence="4 5">
    <name type="scientific">Microbulbifer echini</name>
    <dbReference type="NCBI Taxonomy" id="1529067"/>
    <lineage>
        <taxon>Bacteria</taxon>
        <taxon>Pseudomonadati</taxon>
        <taxon>Pseudomonadota</taxon>
        <taxon>Gammaproteobacteria</taxon>
        <taxon>Cellvibrionales</taxon>
        <taxon>Microbulbiferaceae</taxon>
        <taxon>Microbulbifer</taxon>
    </lineage>
</organism>
<protein>
    <submittedName>
        <fullName evidence="4">GlxA family transcriptional regulator</fullName>
    </submittedName>
</protein>
<dbReference type="SMART" id="SM00342">
    <property type="entry name" value="HTH_ARAC"/>
    <property type="match status" value="1"/>
</dbReference>
<dbReference type="CDD" id="cd03137">
    <property type="entry name" value="GATase1_AraC_1"/>
    <property type="match status" value="1"/>
</dbReference>